<keyword evidence="1" id="KW-0732">Signal</keyword>
<sequence length="146" mass="15078">MHRRQMLGLMALAGLAVATPAAWVGATPANLTQESPSGATLAADKATLLVDIRSPEEWQETGVVEGALLVTYTDADSFLQAVRPHLAPGQKLALICRSGRRSGIASSEVAPLVDMQVVDVAGGMQRLLAEGYAPVAPTAAQGCPSC</sequence>
<gene>
    <name evidence="3" type="ORF">Rsw2DRAFT_3166</name>
</gene>
<accession>C8S538</accession>
<reference evidence="3 4" key="1">
    <citation type="submission" date="2009-08" db="EMBL/GenBank/DDBJ databases">
        <title>The draft genome of Rhodobacter sp. SW2.</title>
        <authorList>
            <consortium name="US DOE Joint Genome Institute (JGI-PGF)"/>
            <person name="Lucas S."/>
            <person name="Copeland A."/>
            <person name="Lapidus A."/>
            <person name="Glavina del Rio T."/>
            <person name="Tice H."/>
            <person name="Bruce D."/>
            <person name="Goodwin L."/>
            <person name="Pitluck S."/>
            <person name="Larimer F."/>
            <person name="Land M.L."/>
            <person name="Hauser L."/>
            <person name="Emerson D."/>
        </authorList>
    </citation>
    <scope>NUCLEOTIDE SEQUENCE [LARGE SCALE GENOMIC DNA]</scope>
    <source>
        <strain evidence="3 4">SW2</strain>
    </source>
</reference>
<evidence type="ECO:0000256" key="1">
    <source>
        <dbReference type="SAM" id="SignalP"/>
    </source>
</evidence>
<dbReference type="PROSITE" id="PS50206">
    <property type="entry name" value="RHODANESE_3"/>
    <property type="match status" value="1"/>
</dbReference>
<dbReference type="STRING" id="371731.Rsw2DRAFT_3166"/>
<dbReference type="CDD" id="cd00158">
    <property type="entry name" value="RHOD"/>
    <property type="match status" value="1"/>
</dbReference>
<dbReference type="eggNOG" id="COG0607">
    <property type="taxonomic scope" value="Bacteria"/>
</dbReference>
<evidence type="ECO:0000259" key="2">
    <source>
        <dbReference type="PROSITE" id="PS50206"/>
    </source>
</evidence>
<evidence type="ECO:0000313" key="4">
    <source>
        <dbReference type="Proteomes" id="UP000010121"/>
    </source>
</evidence>
<name>C8S538_9RHOB</name>
<evidence type="ECO:0000313" key="3">
    <source>
        <dbReference type="EMBL" id="EEW23903.1"/>
    </source>
</evidence>
<dbReference type="SMART" id="SM00450">
    <property type="entry name" value="RHOD"/>
    <property type="match status" value="1"/>
</dbReference>
<dbReference type="EMBL" id="ACYY01000030">
    <property type="protein sequence ID" value="EEW23903.1"/>
    <property type="molecule type" value="Genomic_DNA"/>
</dbReference>
<dbReference type="SUPFAM" id="SSF52821">
    <property type="entry name" value="Rhodanese/Cell cycle control phosphatase"/>
    <property type="match status" value="1"/>
</dbReference>
<dbReference type="InterPro" id="IPR036873">
    <property type="entry name" value="Rhodanese-like_dom_sf"/>
</dbReference>
<dbReference type="AlphaFoldDB" id="C8S538"/>
<feature type="signal peptide" evidence="1">
    <location>
        <begin position="1"/>
        <end position="21"/>
    </location>
</feature>
<organism evidence="3 4">
    <name type="scientific">Rhodobacter ferrooxidans</name>
    <dbReference type="NCBI Taxonomy" id="371731"/>
    <lineage>
        <taxon>Bacteria</taxon>
        <taxon>Pseudomonadati</taxon>
        <taxon>Pseudomonadota</taxon>
        <taxon>Alphaproteobacteria</taxon>
        <taxon>Rhodobacterales</taxon>
        <taxon>Rhodobacter group</taxon>
        <taxon>Rhodobacter</taxon>
    </lineage>
</organism>
<protein>
    <submittedName>
        <fullName evidence="3">Rhodanese domain protein</fullName>
    </submittedName>
</protein>
<comment type="caution">
    <text evidence="3">The sequence shown here is derived from an EMBL/GenBank/DDBJ whole genome shotgun (WGS) entry which is preliminary data.</text>
</comment>
<dbReference type="Pfam" id="PF00581">
    <property type="entry name" value="Rhodanese"/>
    <property type="match status" value="1"/>
</dbReference>
<keyword evidence="4" id="KW-1185">Reference proteome</keyword>
<dbReference type="InterPro" id="IPR001763">
    <property type="entry name" value="Rhodanese-like_dom"/>
</dbReference>
<feature type="domain" description="Rhodanese" evidence="2">
    <location>
        <begin position="43"/>
        <end position="136"/>
    </location>
</feature>
<dbReference type="Gene3D" id="3.40.250.10">
    <property type="entry name" value="Rhodanese-like domain"/>
    <property type="match status" value="1"/>
</dbReference>
<proteinExistence type="predicted"/>
<feature type="chain" id="PRO_5002992115" evidence="1">
    <location>
        <begin position="22"/>
        <end position="146"/>
    </location>
</feature>
<dbReference type="Proteomes" id="UP000010121">
    <property type="component" value="Unassembled WGS sequence"/>
</dbReference>